<keyword evidence="2" id="KW-1185">Reference proteome</keyword>
<evidence type="ECO:0000313" key="1">
    <source>
        <dbReference type="EMBL" id="SLM27978.1"/>
    </source>
</evidence>
<gene>
    <name evidence="1" type="ORF">MTBBW1_1210018</name>
</gene>
<reference evidence="1 2" key="1">
    <citation type="submission" date="2017-03" db="EMBL/GenBank/DDBJ databases">
        <authorList>
            <person name="Afonso C.L."/>
            <person name="Miller P.J."/>
            <person name="Scott M.A."/>
            <person name="Spackman E."/>
            <person name="Goraichik I."/>
            <person name="Dimitrov K.M."/>
            <person name="Suarez D.L."/>
            <person name="Swayne D.E."/>
        </authorList>
    </citation>
    <scope>NUCLEOTIDE SEQUENCE [LARGE SCALE GENOMIC DNA]</scope>
    <source>
        <strain evidence="1">PRJEB14757</strain>
    </source>
</reference>
<dbReference type="PANTHER" id="PTHR39338:SF5">
    <property type="entry name" value="BLR6139 PROTEIN"/>
    <property type="match status" value="1"/>
</dbReference>
<protein>
    <recommendedName>
        <fullName evidence="3">VWA containing CoxE family protein</fullName>
    </recommendedName>
</protein>
<organism evidence="1 2">
    <name type="scientific">Desulfamplus magnetovallimortis</name>
    <dbReference type="NCBI Taxonomy" id="1246637"/>
    <lineage>
        <taxon>Bacteria</taxon>
        <taxon>Pseudomonadati</taxon>
        <taxon>Thermodesulfobacteriota</taxon>
        <taxon>Desulfobacteria</taxon>
        <taxon>Desulfobacterales</taxon>
        <taxon>Desulfobacteraceae</taxon>
        <taxon>Desulfamplus</taxon>
    </lineage>
</organism>
<dbReference type="RefSeq" id="WP_080804360.1">
    <property type="nucleotide sequence ID" value="NZ_LT828546.1"/>
</dbReference>
<dbReference type="OrthoDB" id="9790469at2"/>
<sequence>MLQTIINFTSCCRSYGLKVSTSEVIDCIAQINLTDPLDEQTFKTILQANFAKSRREQSRFTYIYNLFFHAIQCEKEIPKPDDILIHNSEKKNTHPSHLPDILSEFMDFLEESQAEGFSTEERQLLEFIQGKPSSFLETIHNLNTKSVKQQKFFKSNMDQLSGKLGIMLLINQMRQKIMHLAGGNFDNSDKKSISIKGEKETKYLISQINGRLDNAYSLLTEEPRENNDSIMEKKARINSLGMLEEKPFSSLTPLEINKVKERMDGLARKLKDQAGRRFAVKNKGRMDIKKTLRHAGKYQGVPVKIIFKNKPLNRANLIVLCDISGSVWSSARFMLAILYSLKECFQNIRSYIFVAEITEITDFLTHDDVNEAIEKMLKEIPINTNAPTDYGATLSTFKKDFSHLINQKSTLIIMGDGRSNYLNPQAHILGELREKCRRIIWLTPEAYNTWNKGDCELSAYRPHCHELRTCMNLDHLTQFIQELVL</sequence>
<dbReference type="Proteomes" id="UP000191931">
    <property type="component" value="Unassembled WGS sequence"/>
</dbReference>
<dbReference type="PANTHER" id="PTHR39338">
    <property type="entry name" value="BLL5662 PROTEIN-RELATED"/>
    <property type="match status" value="1"/>
</dbReference>
<dbReference type="SUPFAM" id="SSF53300">
    <property type="entry name" value="vWA-like"/>
    <property type="match status" value="1"/>
</dbReference>
<accession>A0A1W1H6I2</accession>
<proteinExistence type="predicted"/>
<name>A0A1W1H6I2_9BACT</name>
<evidence type="ECO:0000313" key="2">
    <source>
        <dbReference type="Proteomes" id="UP000191931"/>
    </source>
</evidence>
<dbReference type="EMBL" id="FWEV01000026">
    <property type="protein sequence ID" value="SLM27978.1"/>
    <property type="molecule type" value="Genomic_DNA"/>
</dbReference>
<dbReference type="AlphaFoldDB" id="A0A1W1H6I2"/>
<evidence type="ECO:0008006" key="3">
    <source>
        <dbReference type="Google" id="ProtNLM"/>
    </source>
</evidence>
<dbReference type="STRING" id="1246637.MTBBW1_1210018"/>
<dbReference type="Pfam" id="PF05762">
    <property type="entry name" value="VWA_CoxE"/>
    <property type="match status" value="1"/>
</dbReference>
<dbReference type="InterPro" id="IPR008912">
    <property type="entry name" value="Uncharacterised_CoxE"/>
</dbReference>
<dbReference type="InterPro" id="IPR036465">
    <property type="entry name" value="vWFA_dom_sf"/>
</dbReference>